<dbReference type="Pfam" id="PF01979">
    <property type="entry name" value="Amidohydro_1"/>
    <property type="match status" value="1"/>
</dbReference>
<dbReference type="OrthoDB" id="194468at2759"/>
<dbReference type="PANTHER" id="PTHR11271">
    <property type="entry name" value="GUANINE DEAMINASE"/>
    <property type="match status" value="1"/>
</dbReference>
<dbReference type="Proteomes" id="UP000305948">
    <property type="component" value="Unassembled WGS sequence"/>
</dbReference>
<keyword evidence="4" id="KW-0862">Zinc</keyword>
<evidence type="ECO:0000313" key="7">
    <source>
        <dbReference type="Proteomes" id="UP000305948"/>
    </source>
</evidence>
<evidence type="ECO:0000256" key="1">
    <source>
        <dbReference type="ARBA" id="ARBA00001947"/>
    </source>
</evidence>
<dbReference type="InterPro" id="IPR006680">
    <property type="entry name" value="Amidohydro-rel"/>
</dbReference>
<evidence type="ECO:0000313" key="6">
    <source>
        <dbReference type="EMBL" id="TFK52476.1"/>
    </source>
</evidence>
<name>A0A5C3N7L5_9AGAM</name>
<gene>
    <name evidence="6" type="ORF">OE88DRAFT_1807375</name>
</gene>
<accession>A0A5C3N7L5</accession>
<evidence type="ECO:0000256" key="3">
    <source>
        <dbReference type="ARBA" id="ARBA00022801"/>
    </source>
</evidence>
<keyword evidence="3 6" id="KW-0378">Hydrolase</keyword>
<reference evidence="6 7" key="1">
    <citation type="journal article" date="2019" name="Nat. Ecol. Evol.">
        <title>Megaphylogeny resolves global patterns of mushroom evolution.</title>
        <authorList>
            <person name="Varga T."/>
            <person name="Krizsan K."/>
            <person name="Foldi C."/>
            <person name="Dima B."/>
            <person name="Sanchez-Garcia M."/>
            <person name="Sanchez-Ramirez S."/>
            <person name="Szollosi G.J."/>
            <person name="Szarkandi J.G."/>
            <person name="Papp V."/>
            <person name="Albert L."/>
            <person name="Andreopoulos W."/>
            <person name="Angelini C."/>
            <person name="Antonin V."/>
            <person name="Barry K.W."/>
            <person name="Bougher N.L."/>
            <person name="Buchanan P."/>
            <person name="Buyck B."/>
            <person name="Bense V."/>
            <person name="Catcheside P."/>
            <person name="Chovatia M."/>
            <person name="Cooper J."/>
            <person name="Damon W."/>
            <person name="Desjardin D."/>
            <person name="Finy P."/>
            <person name="Geml J."/>
            <person name="Haridas S."/>
            <person name="Hughes K."/>
            <person name="Justo A."/>
            <person name="Karasinski D."/>
            <person name="Kautmanova I."/>
            <person name="Kiss B."/>
            <person name="Kocsube S."/>
            <person name="Kotiranta H."/>
            <person name="LaButti K.M."/>
            <person name="Lechner B.E."/>
            <person name="Liimatainen K."/>
            <person name="Lipzen A."/>
            <person name="Lukacs Z."/>
            <person name="Mihaltcheva S."/>
            <person name="Morgado L.N."/>
            <person name="Niskanen T."/>
            <person name="Noordeloos M.E."/>
            <person name="Ohm R.A."/>
            <person name="Ortiz-Santana B."/>
            <person name="Ovrebo C."/>
            <person name="Racz N."/>
            <person name="Riley R."/>
            <person name="Savchenko A."/>
            <person name="Shiryaev A."/>
            <person name="Soop K."/>
            <person name="Spirin V."/>
            <person name="Szebenyi C."/>
            <person name="Tomsovsky M."/>
            <person name="Tulloss R.E."/>
            <person name="Uehling J."/>
            <person name="Grigoriev I.V."/>
            <person name="Vagvolgyi C."/>
            <person name="Papp T."/>
            <person name="Martin F.M."/>
            <person name="Miettinen O."/>
            <person name="Hibbett D.S."/>
            <person name="Nagy L.G."/>
        </authorList>
    </citation>
    <scope>NUCLEOTIDE SEQUENCE [LARGE SCALE GENOMIC DNA]</scope>
    <source>
        <strain evidence="6 7">OMC1185</strain>
    </source>
</reference>
<sequence length="477" mass="52541">MLLKGTLVHCPRVGKVEILENHLLAVNHEGFITHVGPLASEESTHILRSKGDYETLITIPDGSFLLPTFCDLHLHAPQYLYQGTGLHLPLMQWLDEYAYKAEEKLDADLDLAKQVYTKLAQRLIEHGTGAVLLFGTIREETNLALAEVMQAAGIRAFVGKLSMDISSRPTYREASTQSALSSARSFVHRCKELTSSLPAHERLVQPVVTPRFVPTCTNELLAGLGQLAQEQGVMIQSHMAEAHDQVEWVKNERGAQDTEILEKSNLITPRAIFAHCTFLDPLQLSRLAGKGTSVAHCPLSNSYFSEKPFELASAISSQIKVGLGSDIAGGYTVDIMHAMRQAVVVSRMKAGLARAAWFEARQLVEQSSSCPHSGDELEPRTQTVDWTETLYLSTRGGAEALGLQGGVFAVGGSFDAQQIRIFDQATEYGVGPIDFFREAEEGERKIDLGVLEKWWCIGDSRNRTAMWVQGKQLLPTA</sequence>
<evidence type="ECO:0000256" key="4">
    <source>
        <dbReference type="ARBA" id="ARBA00022833"/>
    </source>
</evidence>
<feature type="domain" description="Amidohydrolase-related" evidence="5">
    <location>
        <begin position="64"/>
        <end position="418"/>
    </location>
</feature>
<dbReference type="SUPFAM" id="SSF51556">
    <property type="entry name" value="Metallo-dependent hydrolases"/>
    <property type="match status" value="1"/>
</dbReference>
<evidence type="ECO:0000256" key="2">
    <source>
        <dbReference type="ARBA" id="ARBA00022723"/>
    </source>
</evidence>
<proteinExistence type="predicted"/>
<keyword evidence="2" id="KW-0479">Metal-binding</keyword>
<dbReference type="InterPro" id="IPR032466">
    <property type="entry name" value="Metal_Hydrolase"/>
</dbReference>
<dbReference type="PANTHER" id="PTHR11271:SF6">
    <property type="entry name" value="GUANINE DEAMINASE"/>
    <property type="match status" value="1"/>
</dbReference>
<dbReference type="GO" id="GO:0005829">
    <property type="term" value="C:cytosol"/>
    <property type="evidence" value="ECO:0007669"/>
    <property type="project" value="TreeGrafter"/>
</dbReference>
<dbReference type="InterPro" id="IPR011059">
    <property type="entry name" value="Metal-dep_hydrolase_composite"/>
</dbReference>
<dbReference type="GO" id="GO:0008270">
    <property type="term" value="F:zinc ion binding"/>
    <property type="evidence" value="ECO:0007669"/>
    <property type="project" value="TreeGrafter"/>
</dbReference>
<protein>
    <submittedName>
        <fullName evidence="6">Metallo-dependent hydrolase</fullName>
    </submittedName>
</protein>
<dbReference type="STRING" id="5364.A0A5C3N7L5"/>
<keyword evidence="7" id="KW-1185">Reference proteome</keyword>
<dbReference type="EMBL" id="ML213509">
    <property type="protein sequence ID" value="TFK52476.1"/>
    <property type="molecule type" value="Genomic_DNA"/>
</dbReference>
<comment type="cofactor">
    <cofactor evidence="1">
        <name>Zn(2+)</name>
        <dbReference type="ChEBI" id="CHEBI:29105"/>
    </cofactor>
</comment>
<evidence type="ECO:0000259" key="5">
    <source>
        <dbReference type="Pfam" id="PF01979"/>
    </source>
</evidence>
<dbReference type="Gene3D" id="2.30.40.10">
    <property type="entry name" value="Urease, subunit C, domain 1"/>
    <property type="match status" value="1"/>
</dbReference>
<dbReference type="Gene3D" id="3.20.20.140">
    <property type="entry name" value="Metal-dependent hydrolases"/>
    <property type="match status" value="1"/>
</dbReference>
<dbReference type="InterPro" id="IPR051607">
    <property type="entry name" value="Metallo-dep_hydrolases"/>
</dbReference>
<dbReference type="GO" id="GO:0008892">
    <property type="term" value="F:guanine deaminase activity"/>
    <property type="evidence" value="ECO:0007669"/>
    <property type="project" value="TreeGrafter"/>
</dbReference>
<organism evidence="6 7">
    <name type="scientific">Heliocybe sulcata</name>
    <dbReference type="NCBI Taxonomy" id="5364"/>
    <lineage>
        <taxon>Eukaryota</taxon>
        <taxon>Fungi</taxon>
        <taxon>Dikarya</taxon>
        <taxon>Basidiomycota</taxon>
        <taxon>Agaricomycotina</taxon>
        <taxon>Agaricomycetes</taxon>
        <taxon>Gloeophyllales</taxon>
        <taxon>Gloeophyllaceae</taxon>
        <taxon>Heliocybe</taxon>
    </lineage>
</organism>
<dbReference type="AlphaFoldDB" id="A0A5C3N7L5"/>
<dbReference type="GO" id="GO:0046098">
    <property type="term" value="P:guanine metabolic process"/>
    <property type="evidence" value="ECO:0007669"/>
    <property type="project" value="TreeGrafter"/>
</dbReference>